<dbReference type="Gene3D" id="3.40.640.10">
    <property type="entry name" value="Type I PLP-dependent aspartate aminotransferase-like (Major domain)"/>
    <property type="match status" value="1"/>
</dbReference>
<accession>A0A150XF34</accession>
<organism evidence="6 7">
    <name type="scientific">Roseivirga spongicola</name>
    <dbReference type="NCBI Taxonomy" id="333140"/>
    <lineage>
        <taxon>Bacteria</taxon>
        <taxon>Pseudomonadati</taxon>
        <taxon>Bacteroidota</taxon>
        <taxon>Cytophagia</taxon>
        <taxon>Cytophagales</taxon>
        <taxon>Roseivirgaceae</taxon>
        <taxon>Roseivirga</taxon>
    </lineage>
</organism>
<proteinExistence type="inferred from homology"/>
<dbReference type="PANTHER" id="PTHR30244:SF36">
    <property type="entry name" value="3-OXO-GLUCOSE-6-PHOSPHATE:GLUTAMATE AMINOTRANSFERASE"/>
    <property type="match status" value="1"/>
</dbReference>
<dbReference type="EMBL" id="LRPC01000001">
    <property type="protein sequence ID" value="KYG77308.1"/>
    <property type="molecule type" value="Genomic_DNA"/>
</dbReference>
<dbReference type="PANTHER" id="PTHR30244">
    <property type="entry name" value="TRANSAMINASE"/>
    <property type="match status" value="1"/>
</dbReference>
<evidence type="ECO:0000313" key="6">
    <source>
        <dbReference type="EMBL" id="KYG77308.1"/>
    </source>
</evidence>
<dbReference type="SUPFAM" id="SSF53383">
    <property type="entry name" value="PLP-dependent transferases"/>
    <property type="match status" value="1"/>
</dbReference>
<dbReference type="GO" id="GO:0030170">
    <property type="term" value="F:pyridoxal phosphate binding"/>
    <property type="evidence" value="ECO:0007669"/>
    <property type="project" value="TreeGrafter"/>
</dbReference>
<dbReference type="AlphaFoldDB" id="A0A150XF34"/>
<dbReference type="InterPro" id="IPR015424">
    <property type="entry name" value="PyrdxlP-dep_Trfase"/>
</dbReference>
<feature type="active site" description="Proton acceptor" evidence="3">
    <location>
        <position position="201"/>
    </location>
</feature>
<reference evidence="6 7" key="1">
    <citation type="submission" date="2016-01" db="EMBL/GenBank/DDBJ databases">
        <title>Genome sequencing of Roseivirga spongicola UST030701-084.</title>
        <authorList>
            <person name="Selvaratnam C."/>
            <person name="Thevarajoo S."/>
            <person name="Goh K.M."/>
            <person name="Ee R."/>
            <person name="Chan K.-G."/>
            <person name="Chong C.S."/>
        </authorList>
    </citation>
    <scope>NUCLEOTIDE SEQUENCE [LARGE SCALE GENOMIC DNA]</scope>
    <source>
        <strain evidence="6 7">UST030701-084</strain>
    </source>
</reference>
<sequence>MQLSTFSEKINYLSSVRVPYLDLKIIHESLQTELQTIYSQVIDESYFVYGKQVTEFENLFSNKLGIKYCYSTGNCTDALFIVLKMLGVGPDDEVIVPAMTWITDAEVVSNLGAKPVFVDVDSTTYCLDPKAFEQAITPRTKAVIPVHLYGQLADMEAISEIATRHNFKVVEDCAQAHFASHKGRFAGSFGDAAVFSFYPTKNLGALGDAGALVTDNKELYKACRKMANHGAADKHTHEFPGMNSRMDTLQAAVLSLKLNFIDEWNGQRNEIAKKYSESLSGCGDLVLPKTAGGNNHVFHIYNVLTSRRDELKSFLNENGIQTQIHYPKALPFTKAYLDFGLEPTDFPVSFKLQEEGLSLPIFPGMTDDQQEYVIDKVRTFFAR</sequence>
<protein>
    <recommendedName>
        <fullName evidence="8">Erythromycin biosynthesis sensory transduction protein eryC1</fullName>
    </recommendedName>
</protein>
<name>A0A150XF34_9BACT</name>
<evidence type="ECO:0000256" key="4">
    <source>
        <dbReference type="PIRSR" id="PIRSR000390-2"/>
    </source>
</evidence>
<dbReference type="InterPro" id="IPR000653">
    <property type="entry name" value="DegT/StrS_aminotransferase"/>
</dbReference>
<dbReference type="Gene3D" id="3.90.1150.10">
    <property type="entry name" value="Aspartate Aminotransferase, domain 1"/>
    <property type="match status" value="1"/>
</dbReference>
<dbReference type="GO" id="GO:0000271">
    <property type="term" value="P:polysaccharide biosynthetic process"/>
    <property type="evidence" value="ECO:0007669"/>
    <property type="project" value="TreeGrafter"/>
</dbReference>
<evidence type="ECO:0000256" key="2">
    <source>
        <dbReference type="ARBA" id="ARBA00037999"/>
    </source>
</evidence>
<dbReference type="GO" id="GO:0008483">
    <property type="term" value="F:transaminase activity"/>
    <property type="evidence" value="ECO:0007669"/>
    <property type="project" value="TreeGrafter"/>
</dbReference>
<gene>
    <name evidence="6" type="ORF">AWW68_00630</name>
</gene>
<evidence type="ECO:0000256" key="1">
    <source>
        <dbReference type="ARBA" id="ARBA00022898"/>
    </source>
</evidence>
<feature type="modified residue" description="N6-(pyridoxal phosphate)lysine" evidence="4">
    <location>
        <position position="201"/>
    </location>
</feature>
<dbReference type="InterPro" id="IPR015422">
    <property type="entry name" value="PyrdxlP-dep_Trfase_small"/>
</dbReference>
<dbReference type="CDD" id="cd00616">
    <property type="entry name" value="AHBA_syn"/>
    <property type="match status" value="1"/>
</dbReference>
<keyword evidence="1 4" id="KW-0663">Pyridoxal phosphate</keyword>
<dbReference type="PIRSF" id="PIRSF000390">
    <property type="entry name" value="PLP_StrS"/>
    <property type="match status" value="1"/>
</dbReference>
<evidence type="ECO:0000256" key="5">
    <source>
        <dbReference type="RuleBase" id="RU004508"/>
    </source>
</evidence>
<keyword evidence="7" id="KW-1185">Reference proteome</keyword>
<evidence type="ECO:0000313" key="7">
    <source>
        <dbReference type="Proteomes" id="UP000075606"/>
    </source>
</evidence>
<comment type="similarity">
    <text evidence="2 5">Belongs to the DegT/DnrJ/EryC1 family.</text>
</comment>
<dbReference type="Proteomes" id="UP000075606">
    <property type="component" value="Unassembled WGS sequence"/>
</dbReference>
<evidence type="ECO:0008006" key="8">
    <source>
        <dbReference type="Google" id="ProtNLM"/>
    </source>
</evidence>
<comment type="caution">
    <text evidence="6">The sequence shown here is derived from an EMBL/GenBank/DDBJ whole genome shotgun (WGS) entry which is preliminary data.</text>
</comment>
<dbReference type="STRING" id="333140.AWW68_00630"/>
<evidence type="ECO:0000256" key="3">
    <source>
        <dbReference type="PIRSR" id="PIRSR000390-1"/>
    </source>
</evidence>
<dbReference type="InterPro" id="IPR015421">
    <property type="entry name" value="PyrdxlP-dep_Trfase_major"/>
</dbReference>
<dbReference type="Pfam" id="PF01041">
    <property type="entry name" value="DegT_DnrJ_EryC1"/>
    <property type="match status" value="1"/>
</dbReference>